<proteinExistence type="predicted"/>
<organism evidence="3 4">
    <name type="scientific">Marchantia polymorpha subsp. ruderalis</name>
    <dbReference type="NCBI Taxonomy" id="1480154"/>
    <lineage>
        <taxon>Eukaryota</taxon>
        <taxon>Viridiplantae</taxon>
        <taxon>Streptophyta</taxon>
        <taxon>Embryophyta</taxon>
        <taxon>Marchantiophyta</taxon>
        <taxon>Marchantiopsida</taxon>
        <taxon>Marchantiidae</taxon>
        <taxon>Marchantiales</taxon>
        <taxon>Marchantiaceae</taxon>
        <taxon>Marchantia</taxon>
    </lineage>
</organism>
<keyword evidence="4" id="KW-1185">Reference proteome</keyword>
<feature type="compositionally biased region" description="Basic and acidic residues" evidence="2">
    <location>
        <begin position="355"/>
        <end position="365"/>
    </location>
</feature>
<feature type="region of interest" description="Disordered" evidence="2">
    <location>
        <begin position="334"/>
        <end position="404"/>
    </location>
</feature>
<dbReference type="PANTHER" id="PTHR46725:SF1">
    <property type="entry name" value="COILED-COIL DOMAIN-CONTAINING PROTEIN 57"/>
    <property type="match status" value="1"/>
</dbReference>
<sequence length="503" mass="56762">MYRLQILDSCNPETADSHAATHSLAYPISFVIIFQDLKVQTISWKAQYDNLLAEYRALQTGRNATLPLIGYDLENGSSLYTGVSLPIPGQSKCIGGSTHSIGSSLPQASPLLSPTFSNPEERMQPLQLAGDFESPGEKDNAKVASLQEENRCLRGSVQNLKEQNERIRAVVGTMRKEMEALQRTTLEGASQSKASAVSPEKGDIEKMRKIRDEVSTLMQQIVSMASELQQGQQMPPKMFVDQQTVKHPQNTEQEATTGKDERDPTSKREVDYCSAPYDLKEAAAKIAELERVQYVLRTQLGRAAEDVMRMANERDLLMEISNSLHADFNRSLQQEKIKQSAPTTGHHHNLSPQICHKDSSLEQRRRVASTHPHRSRESPPRPTSVPQISSGRIGGQGHSPHKQVWINNHGSVRGYRKDSENSTDRDSRYVFLNEETEQEKEERRLLLEGRMTPLQERPEVQPDFVHKGTPSQRSKLQASVKRREVHMANRVKVRNYNIKDDPQ</sequence>
<feature type="region of interest" description="Disordered" evidence="2">
    <location>
        <begin position="451"/>
        <end position="482"/>
    </location>
</feature>
<dbReference type="AlphaFoldDB" id="A0A176WI29"/>
<reference evidence="3" key="1">
    <citation type="submission" date="2016-03" db="EMBL/GenBank/DDBJ databases">
        <title>Mechanisms controlling the formation of the plant cell surface in tip-growing cells are functionally conserved among land plants.</title>
        <authorList>
            <person name="Honkanen S."/>
            <person name="Jones V.A."/>
            <person name="Morieri G."/>
            <person name="Champion C."/>
            <person name="Hetherington A.J."/>
            <person name="Kelly S."/>
            <person name="Saint-Marcoux D."/>
            <person name="Proust H."/>
            <person name="Prescott H."/>
            <person name="Dolan L."/>
        </authorList>
    </citation>
    <scope>NUCLEOTIDE SEQUENCE [LARGE SCALE GENOMIC DNA]</scope>
    <source>
        <tissue evidence="3">Whole gametophyte</tissue>
    </source>
</reference>
<keyword evidence="1" id="KW-0175">Coiled coil</keyword>
<dbReference type="GO" id="GO:0045931">
    <property type="term" value="P:positive regulation of mitotic cell cycle"/>
    <property type="evidence" value="ECO:0007669"/>
    <property type="project" value="TreeGrafter"/>
</dbReference>
<dbReference type="Proteomes" id="UP000077202">
    <property type="component" value="Unassembled WGS sequence"/>
</dbReference>
<dbReference type="GO" id="GO:0007020">
    <property type="term" value="P:microtubule nucleation"/>
    <property type="evidence" value="ECO:0007669"/>
    <property type="project" value="TreeGrafter"/>
</dbReference>
<protein>
    <submittedName>
        <fullName evidence="3">Uncharacterized protein</fullName>
    </submittedName>
</protein>
<evidence type="ECO:0000256" key="1">
    <source>
        <dbReference type="SAM" id="Coils"/>
    </source>
</evidence>
<dbReference type="InterPro" id="IPR042481">
    <property type="entry name" value="CCDC57"/>
</dbReference>
<evidence type="ECO:0000313" key="3">
    <source>
        <dbReference type="EMBL" id="OAE32729.1"/>
    </source>
</evidence>
<feature type="compositionally biased region" description="Polar residues" evidence="2">
    <location>
        <begin position="242"/>
        <end position="256"/>
    </location>
</feature>
<dbReference type="EMBL" id="LVLJ01000744">
    <property type="protein sequence ID" value="OAE32729.1"/>
    <property type="molecule type" value="Genomic_DNA"/>
</dbReference>
<accession>A0A176WI29</accession>
<feature type="compositionally biased region" description="Basic and acidic residues" evidence="2">
    <location>
        <begin position="456"/>
        <end position="466"/>
    </location>
</feature>
<dbReference type="PANTHER" id="PTHR46725">
    <property type="entry name" value="COILED-COIL DOMAIN-CONTAINING PROTEIN 57"/>
    <property type="match status" value="1"/>
</dbReference>
<feature type="compositionally biased region" description="Basic and acidic residues" evidence="2">
    <location>
        <begin position="257"/>
        <end position="268"/>
    </location>
</feature>
<dbReference type="GO" id="GO:0005876">
    <property type="term" value="C:spindle microtubule"/>
    <property type="evidence" value="ECO:0007669"/>
    <property type="project" value="TreeGrafter"/>
</dbReference>
<feature type="coiled-coil region" evidence="1">
    <location>
        <begin position="143"/>
        <end position="177"/>
    </location>
</feature>
<name>A0A176WI29_MARPO</name>
<comment type="caution">
    <text evidence="3">The sequence shown here is derived from an EMBL/GenBank/DDBJ whole genome shotgun (WGS) entry which is preliminary data.</text>
</comment>
<evidence type="ECO:0000256" key="2">
    <source>
        <dbReference type="SAM" id="MobiDB-lite"/>
    </source>
</evidence>
<evidence type="ECO:0000313" key="4">
    <source>
        <dbReference type="Proteomes" id="UP000077202"/>
    </source>
</evidence>
<feature type="region of interest" description="Disordered" evidence="2">
    <location>
        <begin position="242"/>
        <end position="268"/>
    </location>
</feature>
<gene>
    <name evidence="3" type="ORF">AXG93_107s1120</name>
</gene>
<dbReference type="GO" id="GO:0060271">
    <property type="term" value="P:cilium assembly"/>
    <property type="evidence" value="ECO:0007669"/>
    <property type="project" value="TreeGrafter"/>
</dbReference>